<keyword evidence="4" id="KW-0949">S-adenosyl-L-methionine</keyword>
<dbReference type="FunFam" id="3.40.50.12160:FF:000003">
    <property type="entry name" value="CDK5 regulatory subunit-associated protein 1"/>
    <property type="match status" value="1"/>
</dbReference>
<dbReference type="InterPro" id="IPR005839">
    <property type="entry name" value="Methylthiotransferase"/>
</dbReference>
<dbReference type="InterPro" id="IPR058240">
    <property type="entry name" value="rSAM_sf"/>
</dbReference>
<dbReference type="NCBIfam" id="TIGR00089">
    <property type="entry name" value="MiaB/RimO family radical SAM methylthiotransferase"/>
    <property type="match status" value="1"/>
</dbReference>
<dbReference type="InterPro" id="IPR006638">
    <property type="entry name" value="Elp3/MiaA/NifB-like_rSAM"/>
</dbReference>
<dbReference type="PANTHER" id="PTHR43020">
    <property type="entry name" value="CDK5 REGULATORY SUBUNIT-ASSOCIATED PROTEIN 1"/>
    <property type="match status" value="1"/>
</dbReference>
<dbReference type="Gene3D" id="3.80.30.20">
    <property type="entry name" value="tm_1862 like domain"/>
    <property type="match status" value="1"/>
</dbReference>
<protein>
    <recommendedName>
        <fullName evidence="13">CDK5 regulatory subunit-associated protein 1</fullName>
    </recommendedName>
</protein>
<evidence type="ECO:0000256" key="1">
    <source>
        <dbReference type="ARBA" id="ARBA00001966"/>
    </source>
</evidence>
<gene>
    <name evidence="11" type="ORF">C0Q70_11206</name>
</gene>
<dbReference type="GO" id="GO:0060255">
    <property type="term" value="P:regulation of macromolecule metabolic process"/>
    <property type="evidence" value="ECO:0007669"/>
    <property type="project" value="UniProtKB-ARBA"/>
</dbReference>
<name>A0A2T7P5E1_POMCA</name>
<feature type="domain" description="MTTase N-terminal" evidence="9">
    <location>
        <begin position="1"/>
        <end position="111"/>
    </location>
</feature>
<evidence type="ECO:0000256" key="7">
    <source>
        <dbReference type="ARBA" id="ARBA00023014"/>
    </source>
</evidence>
<keyword evidence="6" id="KW-0408">Iron</keyword>
<evidence type="ECO:0000256" key="3">
    <source>
        <dbReference type="ARBA" id="ARBA00022485"/>
    </source>
</evidence>
<dbReference type="PROSITE" id="PS51449">
    <property type="entry name" value="MTTASE_N"/>
    <property type="match status" value="1"/>
</dbReference>
<keyword evidence="12" id="KW-1185">Reference proteome</keyword>
<evidence type="ECO:0008006" key="13">
    <source>
        <dbReference type="Google" id="ProtNLM"/>
    </source>
</evidence>
<keyword evidence="3" id="KW-0004">4Fe-4S</keyword>
<dbReference type="SFLD" id="SFLDS00029">
    <property type="entry name" value="Radical_SAM"/>
    <property type="match status" value="1"/>
</dbReference>
<evidence type="ECO:0000256" key="6">
    <source>
        <dbReference type="ARBA" id="ARBA00023004"/>
    </source>
</evidence>
<dbReference type="GO" id="GO:0046872">
    <property type="term" value="F:metal ion binding"/>
    <property type="evidence" value="ECO:0007669"/>
    <property type="project" value="UniProtKB-KW"/>
</dbReference>
<proteinExistence type="inferred from homology"/>
<dbReference type="Pfam" id="PF00919">
    <property type="entry name" value="UPF0004"/>
    <property type="match status" value="1"/>
</dbReference>
<dbReference type="Pfam" id="PF04055">
    <property type="entry name" value="Radical_SAM"/>
    <property type="match status" value="1"/>
</dbReference>
<dbReference type="PROSITE" id="PS51918">
    <property type="entry name" value="RADICAL_SAM"/>
    <property type="match status" value="1"/>
</dbReference>
<dbReference type="AlphaFoldDB" id="A0A2T7P5E1"/>
<dbReference type="GO" id="GO:0005829">
    <property type="term" value="C:cytosol"/>
    <property type="evidence" value="ECO:0007669"/>
    <property type="project" value="TreeGrafter"/>
</dbReference>
<evidence type="ECO:0000259" key="10">
    <source>
        <dbReference type="PROSITE" id="PS51918"/>
    </source>
</evidence>
<dbReference type="InterPro" id="IPR023404">
    <property type="entry name" value="rSAM_horseshoe"/>
</dbReference>
<keyword evidence="7" id="KW-0411">Iron-sulfur</keyword>
<dbReference type="STRING" id="400727.A0A2T7P5E1"/>
<keyword evidence="5" id="KW-0479">Metal-binding</keyword>
<dbReference type="PROSITE" id="PS50926">
    <property type="entry name" value="TRAM"/>
    <property type="match status" value="1"/>
</dbReference>
<evidence type="ECO:0000313" key="11">
    <source>
        <dbReference type="EMBL" id="PVD28613.1"/>
    </source>
</evidence>
<comment type="similarity">
    <text evidence="2">Belongs to the methylthiotransferase family. MiaB subfamily.</text>
</comment>
<accession>A0A2T7P5E1</accession>
<dbReference type="GO" id="GO:0051539">
    <property type="term" value="F:4 iron, 4 sulfur cluster binding"/>
    <property type="evidence" value="ECO:0007669"/>
    <property type="project" value="UniProtKB-KW"/>
</dbReference>
<organism evidence="11 12">
    <name type="scientific">Pomacea canaliculata</name>
    <name type="common">Golden apple snail</name>
    <dbReference type="NCBI Taxonomy" id="400727"/>
    <lineage>
        <taxon>Eukaryota</taxon>
        <taxon>Metazoa</taxon>
        <taxon>Spiralia</taxon>
        <taxon>Lophotrochozoa</taxon>
        <taxon>Mollusca</taxon>
        <taxon>Gastropoda</taxon>
        <taxon>Caenogastropoda</taxon>
        <taxon>Architaenioglossa</taxon>
        <taxon>Ampullarioidea</taxon>
        <taxon>Ampullariidae</taxon>
        <taxon>Pomacea</taxon>
    </lineage>
</organism>
<dbReference type="Pfam" id="PF01938">
    <property type="entry name" value="TRAM"/>
    <property type="match status" value="1"/>
</dbReference>
<evidence type="ECO:0000259" key="8">
    <source>
        <dbReference type="PROSITE" id="PS50926"/>
    </source>
</evidence>
<dbReference type="InterPro" id="IPR007197">
    <property type="entry name" value="rSAM"/>
</dbReference>
<dbReference type="GO" id="GO:0005739">
    <property type="term" value="C:mitochondrion"/>
    <property type="evidence" value="ECO:0007669"/>
    <property type="project" value="TreeGrafter"/>
</dbReference>
<evidence type="ECO:0000256" key="5">
    <source>
        <dbReference type="ARBA" id="ARBA00022723"/>
    </source>
</evidence>
<dbReference type="Proteomes" id="UP000245119">
    <property type="component" value="Linkage Group LG6"/>
</dbReference>
<dbReference type="SFLD" id="SFLDF00413">
    <property type="entry name" value="CDK5RAP1"/>
    <property type="match status" value="1"/>
</dbReference>
<dbReference type="OrthoDB" id="190098at2759"/>
<dbReference type="GO" id="GO:0035597">
    <property type="term" value="F:tRNA-2-methylthio-N(6)-dimethylallyladenosine(37) synthase activity"/>
    <property type="evidence" value="ECO:0007669"/>
    <property type="project" value="TreeGrafter"/>
</dbReference>
<dbReference type="Gene3D" id="3.40.50.12160">
    <property type="entry name" value="Methylthiotransferase, N-terminal domain"/>
    <property type="match status" value="1"/>
</dbReference>
<comment type="caution">
    <text evidence="11">The sequence shown here is derived from an EMBL/GenBank/DDBJ whole genome shotgun (WGS) entry which is preliminary data.</text>
</comment>
<evidence type="ECO:0000259" key="9">
    <source>
        <dbReference type="PROSITE" id="PS51449"/>
    </source>
</evidence>
<dbReference type="InterPro" id="IPR020612">
    <property type="entry name" value="Methylthiotransferase_CS"/>
</dbReference>
<dbReference type="SFLD" id="SFLDG01061">
    <property type="entry name" value="methylthiotransferase"/>
    <property type="match status" value="1"/>
</dbReference>
<dbReference type="EMBL" id="PZQS01000006">
    <property type="protein sequence ID" value="PVD28613.1"/>
    <property type="molecule type" value="Genomic_DNA"/>
</dbReference>
<feature type="domain" description="Radical SAM core" evidence="10">
    <location>
        <begin position="136"/>
        <end position="394"/>
    </location>
</feature>
<dbReference type="FunFam" id="3.80.30.20:FF:000003">
    <property type="entry name" value="CDK5 regulatory subunit-associated protein 1"/>
    <property type="match status" value="1"/>
</dbReference>
<dbReference type="GO" id="GO:0080090">
    <property type="term" value="P:regulation of primary metabolic process"/>
    <property type="evidence" value="ECO:0007669"/>
    <property type="project" value="UniProtKB-ARBA"/>
</dbReference>
<dbReference type="InterPro" id="IPR038135">
    <property type="entry name" value="Methylthiotransferase_N_sf"/>
</dbReference>
<sequence length="495" mass="55605">MNVSDTEIAWSILKKNGYDRTSDVTEADVILLMTCAIREGAEGKVWSQLEFFKTLKKRHRVRGRHPVTIGLLGCMAERLKQEIVERDKMIDVVCGPDAYRDLPHLLASAASSGHAAVNVQLSLEETYADVVPVRYDTSNTSAFVSIMRGCDNMCTYCIVPFTRGRERSRPMGSILNEIRALSDEGIKEVTLLGQNVNSYRDMSEDHHLGGVDLDSVSAPCSGFKTVYKPRKGGRRFADLLDKVSLIDPEMRIRFTSPHPKDFPDEVLRLIQERPNICKQLHLPAQSGSDRVLASMGRGYTCSAYVDLVHHIRSIISDVALSSDFIAGFCGETDEDHQDTLSLIRHVKYNFAFCFPYSMRQKTRAFHRLIDDVPADVKQKRHKEIASVFRVESEKVNISQIGSKQLVLVEGNSKRSPQDIAGRNEANTRVIFPNAELPSSKEAQDLHPVKPGDYVAVQIVSGTSQTLRAVPLYHTTLQDFWKNQASYKYDLELSLI</sequence>
<reference evidence="11 12" key="1">
    <citation type="submission" date="2018-04" db="EMBL/GenBank/DDBJ databases">
        <title>The genome of golden apple snail Pomacea canaliculata provides insight into stress tolerance and invasive adaptation.</title>
        <authorList>
            <person name="Liu C."/>
            <person name="Liu B."/>
            <person name="Ren Y."/>
            <person name="Zhang Y."/>
            <person name="Wang H."/>
            <person name="Li S."/>
            <person name="Jiang F."/>
            <person name="Yin L."/>
            <person name="Zhang G."/>
            <person name="Qian W."/>
            <person name="Fan W."/>
        </authorList>
    </citation>
    <scope>NUCLEOTIDE SEQUENCE [LARGE SCALE GENOMIC DNA]</scope>
    <source>
        <strain evidence="11">SZHN2017</strain>
        <tissue evidence="11">Muscle</tissue>
    </source>
</reference>
<comment type="cofactor">
    <cofactor evidence="1">
        <name>[4Fe-4S] cluster</name>
        <dbReference type="ChEBI" id="CHEBI:49883"/>
    </cofactor>
</comment>
<dbReference type="SFLD" id="SFLDG01082">
    <property type="entry name" value="B12-binding_domain_containing"/>
    <property type="match status" value="1"/>
</dbReference>
<dbReference type="InterPro" id="IPR002792">
    <property type="entry name" value="TRAM_dom"/>
</dbReference>
<evidence type="ECO:0000256" key="2">
    <source>
        <dbReference type="ARBA" id="ARBA00009815"/>
    </source>
</evidence>
<dbReference type="SUPFAM" id="SSF102114">
    <property type="entry name" value="Radical SAM enzymes"/>
    <property type="match status" value="1"/>
</dbReference>
<evidence type="ECO:0000313" key="12">
    <source>
        <dbReference type="Proteomes" id="UP000245119"/>
    </source>
</evidence>
<dbReference type="PANTHER" id="PTHR43020:SF2">
    <property type="entry name" value="MITOCHONDRIAL TRNA METHYLTHIOTRANSFERASE CDK5RAP1"/>
    <property type="match status" value="1"/>
</dbReference>
<evidence type="ECO:0000256" key="4">
    <source>
        <dbReference type="ARBA" id="ARBA00022691"/>
    </source>
</evidence>
<dbReference type="PROSITE" id="PS01278">
    <property type="entry name" value="MTTASE_RADICAL"/>
    <property type="match status" value="1"/>
</dbReference>
<feature type="domain" description="TRAM" evidence="8">
    <location>
        <begin position="397"/>
        <end position="472"/>
    </location>
</feature>
<dbReference type="SMART" id="SM00729">
    <property type="entry name" value="Elp3"/>
    <property type="match status" value="1"/>
</dbReference>
<dbReference type="InterPro" id="IPR013848">
    <property type="entry name" value="Methylthiotransferase_N"/>
</dbReference>